<sequence length="385" mass="41561">MWLKTYKKGTSGFHNARYQLHALHVMNLTERTSFPYDPEDIIADNDPTVYFIGGIVLQRPALLLDNGVIYGAWGSHCDHYNYTGMVIGVDTNAKKKAFWVAEAGSKRTKGSGIWMGGCGLSSDGTGRFYAVTGNGDTSVTTRTPGKNPGKILEAVVALNISKINGKLSATDFFEPYNYTRFRDTDLGSGGLTLLPSQYFGTKTIPNIGVVSGKSGHIYILDADHLGGYQTGPNHGDGVLQRIFIAGASSYAEASAYPEGGYLYLNMFGKNTQVFKYGLNKGVPQFHLVGEGQTKVNRLAGSPQITSVNGQSASLWYTDVGGFLYVYDAVPVKGILPMIRSWNLTAKHPQPVNKFVRPAIGNGHVYIATSDARVIGFGLGSKPGMC</sequence>
<name>A0A261Y637_9FUNG</name>
<reference evidence="1 2" key="1">
    <citation type="journal article" date="2017" name="Mycologia">
        <title>Bifiguratus adelaidae, gen. et sp. nov., a new member of Mucoromycotina in endophytic and soil-dwelling habitats.</title>
        <authorList>
            <person name="Torres-Cruz T.J."/>
            <person name="Billingsley Tobias T.L."/>
            <person name="Almatruk M."/>
            <person name="Hesse C."/>
            <person name="Kuske C.R."/>
            <person name="Desiro A."/>
            <person name="Benucci G.M."/>
            <person name="Bonito G."/>
            <person name="Stajich J.E."/>
            <person name="Dunlap C."/>
            <person name="Arnold A.E."/>
            <person name="Porras-Alfaro A."/>
        </authorList>
    </citation>
    <scope>NUCLEOTIDE SEQUENCE [LARGE SCALE GENOMIC DNA]</scope>
    <source>
        <strain evidence="1 2">AZ0501</strain>
    </source>
</reference>
<protein>
    <submittedName>
        <fullName evidence="1">Uncharacterized protein</fullName>
    </submittedName>
</protein>
<accession>A0A261Y637</accession>
<evidence type="ECO:0000313" key="2">
    <source>
        <dbReference type="Proteomes" id="UP000242875"/>
    </source>
</evidence>
<evidence type="ECO:0000313" key="1">
    <source>
        <dbReference type="EMBL" id="OZJ06053.1"/>
    </source>
</evidence>
<comment type="caution">
    <text evidence="1">The sequence shown here is derived from an EMBL/GenBank/DDBJ whole genome shotgun (WGS) entry which is preliminary data.</text>
</comment>
<organism evidence="1 2">
    <name type="scientific">Bifiguratus adelaidae</name>
    <dbReference type="NCBI Taxonomy" id="1938954"/>
    <lineage>
        <taxon>Eukaryota</taxon>
        <taxon>Fungi</taxon>
        <taxon>Fungi incertae sedis</taxon>
        <taxon>Mucoromycota</taxon>
        <taxon>Mucoromycotina</taxon>
        <taxon>Endogonomycetes</taxon>
        <taxon>Endogonales</taxon>
        <taxon>Endogonales incertae sedis</taxon>
        <taxon>Bifiguratus</taxon>
    </lineage>
</organism>
<keyword evidence="2" id="KW-1185">Reference proteome</keyword>
<dbReference type="AlphaFoldDB" id="A0A261Y637"/>
<dbReference type="Proteomes" id="UP000242875">
    <property type="component" value="Unassembled WGS sequence"/>
</dbReference>
<dbReference type="OrthoDB" id="5985073at2759"/>
<gene>
    <name evidence="1" type="ORF">BZG36_01167</name>
</gene>
<dbReference type="EMBL" id="MVBO01000007">
    <property type="protein sequence ID" value="OZJ06053.1"/>
    <property type="molecule type" value="Genomic_DNA"/>
</dbReference>
<proteinExistence type="predicted"/>